<evidence type="ECO:0000313" key="2">
    <source>
        <dbReference type="Proteomes" id="UP000298284"/>
    </source>
</evidence>
<dbReference type="EMBL" id="SRKZ01000001">
    <property type="protein sequence ID" value="TGD82679.1"/>
    <property type="molecule type" value="Genomic_DNA"/>
</dbReference>
<sequence length="205" mass="23531">MLTLFIRYAVLATSCWLLVIYPLAAQPTPKVFPLHRFFQAHYDSTIIYQRGSSWNNSPNYLILAKLKDQVYFFTYASPYQETRGRYFPGGLVQKFSREELAFSRAVPDTNRYFLPGRASAPALGHCWHEVVPAQLWQVQGDEHPRRTSGHCVIEDGDENTFYLIDKRAVKVTSFYAPAYYEECEGKNPNRHVALKTIAALQALSQ</sequence>
<keyword evidence="2" id="KW-1185">Reference proteome</keyword>
<dbReference type="AlphaFoldDB" id="A0A4Z0MTB5"/>
<evidence type="ECO:0000313" key="1">
    <source>
        <dbReference type="EMBL" id="TGD82679.1"/>
    </source>
</evidence>
<accession>A0A4Z0MTB5</accession>
<reference evidence="1 2" key="1">
    <citation type="submission" date="2019-04" db="EMBL/GenBank/DDBJ databases">
        <authorList>
            <person name="Feng G."/>
            <person name="Zhang J."/>
            <person name="Zhu H."/>
        </authorList>
    </citation>
    <scope>NUCLEOTIDE SEQUENCE [LARGE SCALE GENOMIC DNA]</scope>
    <source>
        <strain evidence="1 2">JCM 19491</strain>
    </source>
</reference>
<proteinExistence type="predicted"/>
<dbReference type="OrthoDB" id="881598at2"/>
<name>A0A4Z0MTB5_9BACT</name>
<gene>
    <name evidence="1" type="ORF">EU557_02540</name>
</gene>
<organism evidence="1 2">
    <name type="scientific">Hymenobacter wooponensis</name>
    <dbReference type="NCBI Taxonomy" id="1525360"/>
    <lineage>
        <taxon>Bacteria</taxon>
        <taxon>Pseudomonadati</taxon>
        <taxon>Bacteroidota</taxon>
        <taxon>Cytophagia</taxon>
        <taxon>Cytophagales</taxon>
        <taxon>Hymenobacteraceae</taxon>
        <taxon>Hymenobacter</taxon>
    </lineage>
</organism>
<comment type="caution">
    <text evidence="1">The sequence shown here is derived from an EMBL/GenBank/DDBJ whole genome shotgun (WGS) entry which is preliminary data.</text>
</comment>
<dbReference type="RefSeq" id="WP_135528837.1">
    <property type="nucleotide sequence ID" value="NZ_SRKZ01000001.1"/>
</dbReference>
<dbReference type="Proteomes" id="UP000298284">
    <property type="component" value="Unassembled WGS sequence"/>
</dbReference>
<protein>
    <submittedName>
        <fullName evidence="1">Uncharacterized protein</fullName>
    </submittedName>
</protein>